<protein>
    <recommendedName>
        <fullName evidence="1">DUF397 domain-containing protein</fullName>
    </recommendedName>
</protein>
<dbReference type="RefSeq" id="WP_014043922.1">
    <property type="nucleotide sequence ID" value="NC_015952.1"/>
</dbReference>
<feature type="domain" description="DUF397" evidence="1">
    <location>
        <begin position="19"/>
        <end position="59"/>
    </location>
</feature>
<dbReference type="InterPro" id="IPR007278">
    <property type="entry name" value="DUF397"/>
</dbReference>
<evidence type="ECO:0000259" key="1">
    <source>
        <dbReference type="Pfam" id="PF04149"/>
    </source>
</evidence>
<keyword evidence="2" id="KW-0614">Plasmid</keyword>
<geneLocation type="plasmid" evidence="2 3">
    <name>pSTRVI02</name>
</geneLocation>
<accession>G2PHI4</accession>
<dbReference type="EMBL" id="CP002996">
    <property type="protein sequence ID" value="AEM88987.1"/>
    <property type="molecule type" value="Genomic_DNA"/>
</dbReference>
<evidence type="ECO:0000313" key="3">
    <source>
        <dbReference type="Proteomes" id="UP000008703"/>
    </source>
</evidence>
<reference evidence="2" key="1">
    <citation type="submission" date="2011-08" db="EMBL/GenBank/DDBJ databases">
        <title>Complete sequence of plasmid 2 of Streptomyces violaceusniger Tu 4113.</title>
        <authorList>
            <consortium name="US DOE Joint Genome Institute"/>
            <person name="Lucas S."/>
            <person name="Han J."/>
            <person name="Lapidus A."/>
            <person name="Cheng J.-F."/>
            <person name="Goodwin L."/>
            <person name="Pitluck S."/>
            <person name="Peters L."/>
            <person name="Ivanova N."/>
            <person name="Daligault H."/>
            <person name="Detter J.C."/>
            <person name="Han C."/>
            <person name="Tapia R."/>
            <person name="Land M."/>
            <person name="Hauser L."/>
            <person name="Kyrpides N."/>
            <person name="Ivanova N."/>
            <person name="Pagani I."/>
            <person name="Hagen A."/>
            <person name="Katz L."/>
            <person name="Fiedler H.-P."/>
            <person name="Keasling J."/>
            <person name="Fortman J."/>
            <person name="Woyke T."/>
        </authorList>
    </citation>
    <scope>NUCLEOTIDE SEQUENCE [LARGE SCALE GENOMIC DNA]</scope>
    <source>
        <strain evidence="2">Tu 4113</strain>
        <plasmid evidence="2">pSTRVI02</plasmid>
    </source>
</reference>
<dbReference type="Pfam" id="PF04149">
    <property type="entry name" value="DUF397"/>
    <property type="match status" value="1"/>
</dbReference>
<organism evidence="2 3">
    <name type="scientific">Streptomyces violaceusniger (strain Tu 4113)</name>
    <dbReference type="NCBI Taxonomy" id="653045"/>
    <lineage>
        <taxon>Bacteria</taxon>
        <taxon>Bacillati</taxon>
        <taxon>Actinomycetota</taxon>
        <taxon>Actinomycetes</taxon>
        <taxon>Kitasatosporales</taxon>
        <taxon>Streptomycetaceae</taxon>
        <taxon>Streptomyces</taxon>
        <taxon>Streptomyces violaceusniger group</taxon>
    </lineage>
</organism>
<proteinExistence type="predicted"/>
<evidence type="ECO:0000313" key="2">
    <source>
        <dbReference type="EMBL" id="AEM88987.1"/>
    </source>
</evidence>
<dbReference type="AlphaFoldDB" id="G2PHI4"/>
<name>G2PHI4_STRV4</name>
<dbReference type="KEGG" id="svl:Strvi_0214"/>
<keyword evidence="3" id="KW-1185">Reference proteome</keyword>
<sequence>MNDSLFTNPIKDSTWTVACGGGKCCIEIAEVEGGGYALRNTQAPGSVIRCTTEELRTFHALIPGIIDEA</sequence>
<gene>
    <name evidence="2" type="ORF">Strvi_0214</name>
</gene>
<dbReference type="HOGENOM" id="CLU_2774345_0_0_11"/>
<dbReference type="Proteomes" id="UP000008703">
    <property type="component" value="Plasmid pSTRVI02"/>
</dbReference>